<gene>
    <name evidence="2" type="ORF">NDU88_010935</name>
</gene>
<organism evidence="2 3">
    <name type="scientific">Pleurodeles waltl</name>
    <name type="common">Iberian ribbed newt</name>
    <dbReference type="NCBI Taxonomy" id="8319"/>
    <lineage>
        <taxon>Eukaryota</taxon>
        <taxon>Metazoa</taxon>
        <taxon>Chordata</taxon>
        <taxon>Craniata</taxon>
        <taxon>Vertebrata</taxon>
        <taxon>Euteleostomi</taxon>
        <taxon>Amphibia</taxon>
        <taxon>Batrachia</taxon>
        <taxon>Caudata</taxon>
        <taxon>Salamandroidea</taxon>
        <taxon>Salamandridae</taxon>
        <taxon>Pleurodelinae</taxon>
        <taxon>Pleurodeles</taxon>
    </lineage>
</organism>
<reference evidence="2" key="1">
    <citation type="journal article" date="2022" name="bioRxiv">
        <title>Sequencing and chromosome-scale assembly of the giantPleurodeles waltlgenome.</title>
        <authorList>
            <person name="Brown T."/>
            <person name="Elewa A."/>
            <person name="Iarovenko S."/>
            <person name="Subramanian E."/>
            <person name="Araus A.J."/>
            <person name="Petzold A."/>
            <person name="Susuki M."/>
            <person name="Suzuki K.-i.T."/>
            <person name="Hayashi T."/>
            <person name="Toyoda A."/>
            <person name="Oliveira C."/>
            <person name="Osipova E."/>
            <person name="Leigh N.D."/>
            <person name="Simon A."/>
            <person name="Yun M.H."/>
        </authorList>
    </citation>
    <scope>NUCLEOTIDE SEQUENCE</scope>
    <source>
        <strain evidence="2">20211129_DDA</strain>
        <tissue evidence="2">Liver</tissue>
    </source>
</reference>
<dbReference type="EMBL" id="JANPWB010000010">
    <property type="protein sequence ID" value="KAJ1144638.1"/>
    <property type="molecule type" value="Genomic_DNA"/>
</dbReference>
<evidence type="ECO:0000313" key="3">
    <source>
        <dbReference type="Proteomes" id="UP001066276"/>
    </source>
</evidence>
<evidence type="ECO:0000256" key="1">
    <source>
        <dbReference type="SAM" id="MobiDB-lite"/>
    </source>
</evidence>
<dbReference type="AlphaFoldDB" id="A0AAV7QX66"/>
<dbReference type="Proteomes" id="UP001066276">
    <property type="component" value="Chromosome 6"/>
</dbReference>
<feature type="region of interest" description="Disordered" evidence="1">
    <location>
        <begin position="120"/>
        <end position="148"/>
    </location>
</feature>
<sequence>MGRHPGLCLHSIAPSWGSESQHLGPPHWASPGPRGAWLTGMGRRQKPAASIGLSELSLLGADSHQMELRASQPLDVRGFAAWPGAALVSRRPAGSSGRDLNRAAVCCQLAWGGLRAVPERRRNEGGRGTGRGPAEGEPLGAAGERPNGSRYGLEGEGCRFPCGELVCWCLARGLVMGPSGSEALGLLRGAFWGVPRSPESAAACQETVHDGT</sequence>
<feature type="compositionally biased region" description="Low complexity" evidence="1">
    <location>
        <begin position="135"/>
        <end position="146"/>
    </location>
</feature>
<name>A0AAV7QX66_PLEWA</name>
<accession>A0AAV7QX66</accession>
<protein>
    <submittedName>
        <fullName evidence="2">Uncharacterized protein</fullName>
    </submittedName>
</protein>
<evidence type="ECO:0000313" key="2">
    <source>
        <dbReference type="EMBL" id="KAJ1144638.1"/>
    </source>
</evidence>
<keyword evidence="3" id="KW-1185">Reference proteome</keyword>
<proteinExistence type="predicted"/>
<comment type="caution">
    <text evidence="2">The sequence shown here is derived from an EMBL/GenBank/DDBJ whole genome shotgun (WGS) entry which is preliminary data.</text>
</comment>